<gene>
    <name evidence="1" type="ORF">HMPREF1090_04313</name>
</gene>
<sequence>MVKVIKYGQKRRVTCNHCGAVLEFDNNDLETYQVDWNEWEKRIKCPACTETVTVS</sequence>
<accession>A0A0E2H5H5</accession>
<name>A0A0E2H5H5_9FIRM</name>
<comment type="caution">
    <text evidence="1">The sequence shown here is derived from an EMBL/GenBank/DDBJ whole genome shotgun (WGS) entry which is preliminary data.</text>
</comment>
<evidence type="ECO:0000313" key="1">
    <source>
        <dbReference type="EMBL" id="ENZ10184.1"/>
    </source>
</evidence>
<evidence type="ECO:0000313" key="2">
    <source>
        <dbReference type="Proteomes" id="UP000013085"/>
    </source>
</evidence>
<reference evidence="1 2" key="1">
    <citation type="submission" date="2013-01" db="EMBL/GenBank/DDBJ databases">
        <title>The Genome Sequence of Clostridium clostridioforme 90A8.</title>
        <authorList>
            <consortium name="The Broad Institute Genome Sequencing Platform"/>
            <person name="Earl A."/>
            <person name="Ward D."/>
            <person name="Feldgarden M."/>
            <person name="Gevers D."/>
            <person name="Courvalin P."/>
            <person name="Lambert T."/>
            <person name="Walker B."/>
            <person name="Young S.K."/>
            <person name="Zeng Q."/>
            <person name="Gargeya S."/>
            <person name="Fitzgerald M."/>
            <person name="Haas B."/>
            <person name="Abouelleil A."/>
            <person name="Alvarado L."/>
            <person name="Arachchi H.M."/>
            <person name="Berlin A.M."/>
            <person name="Chapman S.B."/>
            <person name="Dewar J."/>
            <person name="Goldberg J."/>
            <person name="Griggs A."/>
            <person name="Gujja S."/>
            <person name="Hansen M."/>
            <person name="Howarth C."/>
            <person name="Imamovic A."/>
            <person name="Larimer J."/>
            <person name="McCowan C."/>
            <person name="Murphy C."/>
            <person name="Neiman D."/>
            <person name="Pearson M."/>
            <person name="Priest M."/>
            <person name="Roberts A."/>
            <person name="Saif S."/>
            <person name="Shea T."/>
            <person name="Sisk P."/>
            <person name="Sykes S."/>
            <person name="Wortman J."/>
            <person name="Nusbaum C."/>
            <person name="Birren B."/>
        </authorList>
    </citation>
    <scope>NUCLEOTIDE SEQUENCE [LARGE SCALE GENOMIC DNA]</scope>
    <source>
        <strain evidence="1 2">90A8</strain>
    </source>
</reference>
<dbReference type="Proteomes" id="UP000013085">
    <property type="component" value="Unassembled WGS sequence"/>
</dbReference>
<dbReference type="AlphaFoldDB" id="A0A0E2H5H5"/>
<protein>
    <submittedName>
        <fullName evidence="1">Uncharacterized protein</fullName>
    </submittedName>
</protein>
<organism evidence="1 2">
    <name type="scientific">[Clostridium] clostridioforme 90A8</name>
    <dbReference type="NCBI Taxonomy" id="999408"/>
    <lineage>
        <taxon>Bacteria</taxon>
        <taxon>Bacillati</taxon>
        <taxon>Bacillota</taxon>
        <taxon>Clostridia</taxon>
        <taxon>Lachnospirales</taxon>
        <taxon>Lachnospiraceae</taxon>
        <taxon>Enterocloster</taxon>
    </lineage>
</organism>
<proteinExistence type="predicted"/>
<dbReference type="HOGENOM" id="CLU_3023976_0_0_9"/>
<dbReference type="EMBL" id="AGYR01000048">
    <property type="protein sequence ID" value="ENZ10184.1"/>
    <property type="molecule type" value="Genomic_DNA"/>
</dbReference>